<reference evidence="7" key="2">
    <citation type="submission" date="2020-04" db="EMBL/GenBank/DDBJ databases">
        <authorList>
            <consortium name="NCBI Genome Project"/>
        </authorList>
    </citation>
    <scope>NUCLEOTIDE SEQUENCE</scope>
    <source>
        <strain evidence="7">CBS 342.82</strain>
    </source>
</reference>
<dbReference type="PANTHER" id="PTHR10272">
    <property type="entry name" value="PLATELET-ACTIVATING FACTOR ACETYLHYDROLASE"/>
    <property type="match status" value="1"/>
</dbReference>
<dbReference type="AlphaFoldDB" id="A0A6J3MEM8"/>
<feature type="compositionally biased region" description="Basic residues" evidence="5">
    <location>
        <begin position="16"/>
        <end position="27"/>
    </location>
</feature>
<proteinExistence type="predicted"/>
<feature type="region of interest" description="Disordered" evidence="5">
    <location>
        <begin position="1"/>
        <end position="31"/>
    </location>
</feature>
<dbReference type="GO" id="GO:0003847">
    <property type="term" value="F:1-alkyl-2-acetylglycerophosphocholine esterase activity"/>
    <property type="evidence" value="ECO:0007669"/>
    <property type="project" value="UniProtKB-EC"/>
</dbReference>
<dbReference type="GO" id="GO:0016042">
    <property type="term" value="P:lipid catabolic process"/>
    <property type="evidence" value="ECO:0007669"/>
    <property type="project" value="UniProtKB-KW"/>
</dbReference>
<dbReference type="RefSeq" id="XP_033463496.1">
    <property type="nucleotide sequence ID" value="XM_033607340.1"/>
</dbReference>
<evidence type="ECO:0000256" key="2">
    <source>
        <dbReference type="ARBA" id="ARBA00022801"/>
    </source>
</evidence>
<evidence type="ECO:0000256" key="4">
    <source>
        <dbReference type="ARBA" id="ARBA00023098"/>
    </source>
</evidence>
<gene>
    <name evidence="7" type="ORF">K489DRAFT_407196</name>
</gene>
<dbReference type="Gene3D" id="3.40.50.1820">
    <property type="entry name" value="alpha/beta hydrolase"/>
    <property type="match status" value="1"/>
</dbReference>
<accession>A0A6J3MEM8</accession>
<organism evidence="7">
    <name type="scientific">Dissoconium aciculare CBS 342.82</name>
    <dbReference type="NCBI Taxonomy" id="1314786"/>
    <lineage>
        <taxon>Eukaryota</taxon>
        <taxon>Fungi</taxon>
        <taxon>Dikarya</taxon>
        <taxon>Ascomycota</taxon>
        <taxon>Pezizomycotina</taxon>
        <taxon>Dothideomycetes</taxon>
        <taxon>Dothideomycetidae</taxon>
        <taxon>Mycosphaerellales</taxon>
        <taxon>Dissoconiaceae</taxon>
        <taxon>Dissoconium</taxon>
    </lineage>
</organism>
<name>A0A6J3MEM8_9PEZI</name>
<evidence type="ECO:0000313" key="6">
    <source>
        <dbReference type="Proteomes" id="UP000504637"/>
    </source>
</evidence>
<keyword evidence="3" id="KW-0442">Lipid degradation</keyword>
<feature type="region of interest" description="Disordered" evidence="5">
    <location>
        <begin position="164"/>
        <end position="187"/>
    </location>
</feature>
<dbReference type="Pfam" id="PF03403">
    <property type="entry name" value="PAF-AH_p_II"/>
    <property type="match status" value="1"/>
</dbReference>
<protein>
    <recommendedName>
        <fullName evidence="1">1-alkyl-2-acetylglycerophosphocholine esterase</fullName>
        <ecNumber evidence="1">3.1.1.47</ecNumber>
    </recommendedName>
</protein>
<keyword evidence="4" id="KW-0443">Lipid metabolism</keyword>
<reference evidence="7" key="1">
    <citation type="submission" date="2020-01" db="EMBL/GenBank/DDBJ databases">
        <authorList>
            <consortium name="DOE Joint Genome Institute"/>
            <person name="Haridas S."/>
            <person name="Albert R."/>
            <person name="Binder M."/>
            <person name="Bloem J."/>
            <person name="Labutti K."/>
            <person name="Salamov A."/>
            <person name="Andreopoulos B."/>
            <person name="Baker S.E."/>
            <person name="Barry K."/>
            <person name="Bills G."/>
            <person name="Bluhm B.H."/>
            <person name="Cannon C."/>
            <person name="Castanera R."/>
            <person name="Culley D.E."/>
            <person name="Daum C."/>
            <person name="Ezra D."/>
            <person name="Gonzalez J.B."/>
            <person name="Henrissat B."/>
            <person name="Kuo A."/>
            <person name="Liang C."/>
            <person name="Lipzen A."/>
            <person name="Lutzoni F."/>
            <person name="Magnuson J."/>
            <person name="Mondo S."/>
            <person name="Nolan M."/>
            <person name="Ohm R."/>
            <person name="Pangilinan J."/>
            <person name="Park H.-J."/>
            <person name="Ramirez L."/>
            <person name="Alfaro M."/>
            <person name="Sun H."/>
            <person name="Tritt A."/>
            <person name="Yoshinaga Y."/>
            <person name="Zwiers L.-H."/>
            <person name="Turgeon B.G."/>
            <person name="Goodwin S.B."/>
            <person name="Spatafora J.W."/>
            <person name="Crous P.W."/>
            <person name="Grigoriev I.V."/>
        </authorList>
    </citation>
    <scope>NUCLEOTIDE SEQUENCE</scope>
    <source>
        <strain evidence="7">CBS 342.82</strain>
    </source>
</reference>
<dbReference type="PANTHER" id="PTHR10272:SF0">
    <property type="entry name" value="PLATELET-ACTIVATING FACTOR ACETYLHYDROLASE"/>
    <property type="match status" value="1"/>
</dbReference>
<evidence type="ECO:0000313" key="7">
    <source>
        <dbReference type="RefSeq" id="XP_033463496.1"/>
    </source>
</evidence>
<dbReference type="InterPro" id="IPR029058">
    <property type="entry name" value="AB_hydrolase_fold"/>
</dbReference>
<evidence type="ECO:0000256" key="1">
    <source>
        <dbReference type="ARBA" id="ARBA00013201"/>
    </source>
</evidence>
<dbReference type="SUPFAM" id="SSF53474">
    <property type="entry name" value="alpha/beta-Hydrolases"/>
    <property type="match status" value="1"/>
</dbReference>
<feature type="region of interest" description="Disordered" evidence="5">
    <location>
        <begin position="593"/>
        <end position="653"/>
    </location>
</feature>
<dbReference type="OrthoDB" id="2363873at2759"/>
<dbReference type="Proteomes" id="UP000504637">
    <property type="component" value="Unplaced"/>
</dbReference>
<keyword evidence="2" id="KW-0378">Hydrolase</keyword>
<reference evidence="7" key="3">
    <citation type="submission" date="2025-08" db="UniProtKB">
        <authorList>
            <consortium name="RefSeq"/>
        </authorList>
    </citation>
    <scope>IDENTIFICATION</scope>
    <source>
        <strain evidence="7">CBS 342.82</strain>
    </source>
</reference>
<keyword evidence="6" id="KW-1185">Reference proteome</keyword>
<dbReference type="EC" id="3.1.1.47" evidence="1"/>
<evidence type="ECO:0000256" key="3">
    <source>
        <dbReference type="ARBA" id="ARBA00022963"/>
    </source>
</evidence>
<feature type="compositionally biased region" description="Low complexity" evidence="5">
    <location>
        <begin position="597"/>
        <end position="618"/>
    </location>
</feature>
<evidence type="ECO:0000256" key="5">
    <source>
        <dbReference type="SAM" id="MobiDB-lite"/>
    </source>
</evidence>
<sequence>MQDHPSLRGFTASKGLKGKKPKPRPPRGLRDHVLFPGRALPSYTGPYPVGTMEIEVPVRRSRAFSKIKRDGRLCLQFETVLMTVYYPCSEKDFGLQKHDPRYSRELWLGRPRVEIAQGYGKFGGVGNLAVPIFFPTMWTKLPALRNPPVSRYWAPQVETEVKRTRVKHKKNCPAPSEPSTSGCKPPGAPKAPVFPLILFSHGLGGTRTMYSSVCGEFASHGFVVCAVEHRDGSGPRTFINRPKYAAKVESEDCEPVDYTAEEAKQGYRSVDYVFSKYNPSDTSPHSEKGVDQELRAAQIDLRTAEIEEAYHVMCEIEKGNGQLIADRNLRCEGYKASSRHGLKGVRWPRWKGSFQTQNVTICGHSFGAATAVEILRHDDRFNYVTQGIIYDIWGAGLKQPKDESPEHRIQKPIIAINSEAFTYWPSNFELVRALIEEAQSEPGPAPAWLMTLRGTVHITQSDFSLLFPQLCSLLLKAVANPRRALDLNIGASLEFLNHVLPEELAQVNRSHKNENLLESNLNPLSRIQSFQMAKPDEKYTALKLNIRHEWAYRISPKLFQRYIRWENERRGRNPEDFDEIWLHHKPDPNLLHCYADRSSSSRTSSSSSSEEEASGASSQKKSTTGEEDYEPTPLHPPPHTDSKDWTMSSEGAT</sequence>
<dbReference type="GeneID" id="54365140"/>